<proteinExistence type="inferred from homology"/>
<sequence length="282" mass="31677">MSFKPFKSVGIGVTFSPNLKANIYEASRLSLMFNSKLILIHVGEETAEKKDTFTNILAPFLNQNLSVDIIFKSGNPVDVILSVSQNKNIDLLILGALKKEKLVNYYLGSIARKITRKSNCSILLLINPSIERIACQNIVVNGLKDPKTEQAIESAFYISHCLGSKMVTIVEEINQDEVAIKVEDDKSLRKATILKERIKLRETTRIKSIVEHIPKEHTDLVTIKSQPIFGKKGYSIGHYAQISRADLLVMNAPSKTTIWDRIFPHDIEHILAELPTDVLIIQ</sequence>
<reference evidence="3 4" key="1">
    <citation type="submission" date="2018-05" db="EMBL/GenBank/DDBJ databases">
        <title>Genomic Encyclopedia of Archaeal and Bacterial Type Strains, Phase II (KMG-II): from individual species to whole genera.</title>
        <authorList>
            <person name="Goeker M."/>
        </authorList>
    </citation>
    <scope>NUCLEOTIDE SEQUENCE [LARGE SCALE GENOMIC DNA]</scope>
    <source>
        <strain evidence="3 4">DSM 22637</strain>
    </source>
</reference>
<protein>
    <submittedName>
        <fullName evidence="3">Universal stress protein family protein</fullName>
    </submittedName>
</protein>
<keyword evidence="4" id="KW-1185">Reference proteome</keyword>
<dbReference type="PANTHER" id="PTHR46268">
    <property type="entry name" value="STRESS RESPONSE PROTEIN NHAX"/>
    <property type="match status" value="1"/>
</dbReference>
<dbReference type="Gene3D" id="3.40.50.620">
    <property type="entry name" value="HUPs"/>
    <property type="match status" value="1"/>
</dbReference>
<dbReference type="AlphaFoldDB" id="A0A316DRR9"/>
<accession>A0A316DRR9</accession>
<gene>
    <name evidence="3" type="ORF">LX78_00227</name>
</gene>
<dbReference type="Gene3D" id="3.40.50.12370">
    <property type="match status" value="1"/>
</dbReference>
<dbReference type="RefSeq" id="WP_109680797.1">
    <property type="nucleotide sequence ID" value="NZ_QGGP01000001.1"/>
</dbReference>
<dbReference type="OrthoDB" id="946689at2"/>
<dbReference type="InterPro" id="IPR014729">
    <property type="entry name" value="Rossmann-like_a/b/a_fold"/>
</dbReference>
<evidence type="ECO:0000256" key="1">
    <source>
        <dbReference type="ARBA" id="ARBA00008791"/>
    </source>
</evidence>
<dbReference type="InterPro" id="IPR006016">
    <property type="entry name" value="UspA"/>
</dbReference>
<dbReference type="SUPFAM" id="SSF52402">
    <property type="entry name" value="Adenine nucleotide alpha hydrolases-like"/>
    <property type="match status" value="1"/>
</dbReference>
<dbReference type="PANTHER" id="PTHR46268:SF6">
    <property type="entry name" value="UNIVERSAL STRESS PROTEIN UP12"/>
    <property type="match status" value="1"/>
</dbReference>
<dbReference type="CDD" id="cd00293">
    <property type="entry name" value="USP-like"/>
    <property type="match status" value="1"/>
</dbReference>
<comment type="similarity">
    <text evidence="1">Belongs to the universal stress protein A family.</text>
</comment>
<dbReference type="Proteomes" id="UP000245430">
    <property type="component" value="Unassembled WGS sequence"/>
</dbReference>
<evidence type="ECO:0000313" key="3">
    <source>
        <dbReference type="EMBL" id="PWK20526.1"/>
    </source>
</evidence>
<organism evidence="3 4">
    <name type="scientific">Xanthomarina spongicola</name>
    <dbReference type="NCBI Taxonomy" id="570520"/>
    <lineage>
        <taxon>Bacteria</taxon>
        <taxon>Pseudomonadati</taxon>
        <taxon>Bacteroidota</taxon>
        <taxon>Flavobacteriia</taxon>
        <taxon>Flavobacteriales</taxon>
        <taxon>Flavobacteriaceae</taxon>
        <taxon>Xanthomarina</taxon>
    </lineage>
</organism>
<evidence type="ECO:0000259" key="2">
    <source>
        <dbReference type="Pfam" id="PF00582"/>
    </source>
</evidence>
<dbReference type="EMBL" id="QGGP01000001">
    <property type="protein sequence ID" value="PWK20526.1"/>
    <property type="molecule type" value="Genomic_DNA"/>
</dbReference>
<comment type="caution">
    <text evidence="3">The sequence shown here is derived from an EMBL/GenBank/DDBJ whole genome shotgun (WGS) entry which is preliminary data.</text>
</comment>
<evidence type="ECO:0000313" key="4">
    <source>
        <dbReference type="Proteomes" id="UP000245430"/>
    </source>
</evidence>
<dbReference type="Pfam" id="PF00582">
    <property type="entry name" value="Usp"/>
    <property type="match status" value="1"/>
</dbReference>
<feature type="domain" description="UspA" evidence="2">
    <location>
        <begin position="58"/>
        <end position="124"/>
    </location>
</feature>
<name>A0A316DRR9_9FLAO</name>